<dbReference type="GeneTree" id="ENSGT00940000166455"/>
<reference evidence="3" key="5">
    <citation type="submission" date="2025-09" db="UniProtKB">
        <authorList>
            <consortium name="Ensembl"/>
        </authorList>
    </citation>
    <scope>IDENTIFICATION</scope>
</reference>
<feature type="region of interest" description="Disordered" evidence="2">
    <location>
        <begin position="1"/>
        <end position="27"/>
    </location>
</feature>
<keyword evidence="4" id="KW-1185">Reference proteome</keyword>
<feature type="coiled-coil region" evidence="1">
    <location>
        <begin position="173"/>
        <end position="200"/>
    </location>
</feature>
<reference evidence="4" key="2">
    <citation type="journal article" date="2017" name="Sci. Adv.">
        <title>A tail of two voltages: Proteomic comparison of the three electric organs of the electric eel.</title>
        <authorList>
            <person name="Traeger L.L."/>
            <person name="Sabat G."/>
            <person name="Barrett-Wilt G.A."/>
            <person name="Wells G.B."/>
            <person name="Sussman M.R."/>
        </authorList>
    </citation>
    <scope>NUCLEOTIDE SEQUENCE [LARGE SCALE GENOMIC DNA]</scope>
</reference>
<dbReference type="OMA" id="CALAQHH"/>
<feature type="region of interest" description="Disordered" evidence="2">
    <location>
        <begin position="402"/>
        <end position="426"/>
    </location>
</feature>
<dbReference type="GO" id="GO:0000077">
    <property type="term" value="P:DNA damage checkpoint signaling"/>
    <property type="evidence" value="ECO:0007669"/>
    <property type="project" value="InterPro"/>
</dbReference>
<dbReference type="GO" id="GO:0006281">
    <property type="term" value="P:DNA repair"/>
    <property type="evidence" value="ECO:0007669"/>
    <property type="project" value="TreeGrafter"/>
</dbReference>
<protein>
    <recommendedName>
        <fullName evidence="5">ATR interacting protein</fullName>
    </recommendedName>
</protein>
<feature type="compositionally biased region" description="Low complexity" evidence="2">
    <location>
        <begin position="409"/>
        <end position="426"/>
    </location>
</feature>
<reference evidence="3" key="4">
    <citation type="submission" date="2025-08" db="UniProtKB">
        <authorList>
            <consortium name="Ensembl"/>
        </authorList>
    </citation>
    <scope>IDENTIFICATION</scope>
</reference>
<dbReference type="PANTHER" id="PTHR28594:SF1">
    <property type="entry name" value="ATR-INTERACTING PROTEIN"/>
    <property type="match status" value="1"/>
</dbReference>
<evidence type="ECO:0000313" key="3">
    <source>
        <dbReference type="Ensembl" id="ENSEEEP00000016462.2"/>
    </source>
</evidence>
<evidence type="ECO:0000313" key="4">
    <source>
        <dbReference type="Proteomes" id="UP000314983"/>
    </source>
</evidence>
<dbReference type="PANTHER" id="PTHR28594">
    <property type="entry name" value="ATR-INTERACTING PROTEIN"/>
    <property type="match status" value="1"/>
</dbReference>
<evidence type="ECO:0008006" key="5">
    <source>
        <dbReference type="Google" id="ProtNLM"/>
    </source>
</evidence>
<reference evidence="4" key="1">
    <citation type="journal article" date="2014" name="Science">
        <title>Nonhuman genetics. Genomic basis for the convergent evolution of electric organs.</title>
        <authorList>
            <person name="Gallant J.R."/>
            <person name="Traeger L.L."/>
            <person name="Volkening J.D."/>
            <person name="Moffett H."/>
            <person name="Chen P.H."/>
            <person name="Novina C.D."/>
            <person name="Phillips G.N.Jr."/>
            <person name="Anand R."/>
            <person name="Wells G.B."/>
            <person name="Pinch M."/>
            <person name="Guth R."/>
            <person name="Unguez G.A."/>
            <person name="Albert J.S."/>
            <person name="Zakon H.H."/>
            <person name="Samanta M.P."/>
            <person name="Sussman M.R."/>
        </authorList>
    </citation>
    <scope>NUCLEOTIDE SEQUENCE [LARGE SCALE GENOMIC DNA]</scope>
</reference>
<dbReference type="Proteomes" id="UP000314983">
    <property type="component" value="Chromosome 20"/>
</dbReference>
<evidence type="ECO:0000256" key="2">
    <source>
        <dbReference type="SAM" id="MobiDB-lite"/>
    </source>
</evidence>
<keyword evidence="1" id="KW-0175">Coiled coil</keyword>
<dbReference type="STRING" id="8005.ENSEEEP00000016462"/>
<dbReference type="InterPro" id="IPR033349">
    <property type="entry name" value="ATRIP"/>
</dbReference>
<feature type="compositionally biased region" description="Acidic residues" evidence="2">
    <location>
        <begin position="17"/>
        <end position="27"/>
    </location>
</feature>
<name>A0A4W4EWG9_ELEEL</name>
<organism evidence="3 4">
    <name type="scientific">Electrophorus electricus</name>
    <name type="common">Electric eel</name>
    <name type="synonym">Gymnotus electricus</name>
    <dbReference type="NCBI Taxonomy" id="8005"/>
    <lineage>
        <taxon>Eukaryota</taxon>
        <taxon>Metazoa</taxon>
        <taxon>Chordata</taxon>
        <taxon>Craniata</taxon>
        <taxon>Vertebrata</taxon>
        <taxon>Euteleostomi</taxon>
        <taxon>Actinopterygii</taxon>
        <taxon>Neopterygii</taxon>
        <taxon>Teleostei</taxon>
        <taxon>Ostariophysi</taxon>
        <taxon>Gymnotiformes</taxon>
        <taxon>Gymnotoidei</taxon>
        <taxon>Gymnotidae</taxon>
        <taxon>Electrophorus</taxon>
    </lineage>
</organism>
<sequence>MEYPPSKRLKGIQNEDPFGDDEDFTQDDLEEIDIIASQAIIASTSKRPLESISSYSGERKDAPVMAVRKTVSIGSHQSGSSKTCNHMEHQSSGTFGNAQVCKDRDDLCYSRLETQQAELKKKLKEVEDQILMKNGEIRVLRDSLKLADQEKEHQRQASLALERQRALIQSGKEKELSKKVESLQSELHFKEAEMNEMKSKLQISDRGGRLVGTPVRNSANSPGNHVFVTKETFSAELSVRPADTKGLHAEGTIKAINSDAALNSDFPHKGPVLLHLLLQHPLKPSSLGLCHLLCLSPEALTGLFAQSKYPSPFSLGLTASSTYCTESRTLRQPQALLSQLQSLALSGLSMLPHHPSAHTELCPASSAQPTTRTYPAAVHLLPLLAYHMSLYCQTLEALDSSHKSPHQGSSLSTSSERSATSTAEDSLGTQEEFALAAIRALYHLVSESSEVVHTLLHDQEGGVLGKPSEGVPDLSQLQPLSGHGGGLGKTSGEPPLQHPLLKRLFQLSDPKFISCAGHKEVLVSCCLKTLCALAERADQSQLWRLKVVISQVLPQSLSLESPYNIVCLSVKFLSLVVDCDEMAIKLCSHNFDVCPLLRVFQYVTSTPDKTITEYMLSRLEVEVIRLLAKLFTQKTSTWPALISESSCQCSGEVVRTVVVVLHRQWLRIKGNERHVINSGQAWTSPGVQLLREALMLLHWLLLNDSSFSMHCLEVLHMYHQVIPAIRDTLRKIPDLSESEELALEEICRPETEDIEDMDIDTGS</sequence>
<gene>
    <name evidence="3" type="primary">ATRIP</name>
</gene>
<accession>A0A4W4EWG9</accession>
<feature type="coiled-coil region" evidence="1">
    <location>
        <begin position="109"/>
        <end position="136"/>
    </location>
</feature>
<proteinExistence type="predicted"/>
<feature type="region of interest" description="Disordered" evidence="2">
    <location>
        <begin position="474"/>
        <end position="493"/>
    </location>
</feature>
<dbReference type="Ensembl" id="ENSEEET00000016653.2">
    <property type="protein sequence ID" value="ENSEEEP00000016462.2"/>
    <property type="gene ID" value="ENSEEEG00000008151.2"/>
</dbReference>
<evidence type="ECO:0000256" key="1">
    <source>
        <dbReference type="SAM" id="Coils"/>
    </source>
</evidence>
<dbReference type="AlphaFoldDB" id="A0A4W4EWG9"/>
<reference evidence="3" key="3">
    <citation type="submission" date="2020-05" db="EMBL/GenBank/DDBJ databases">
        <title>Electrophorus electricus (electric eel) genome, fEleEle1, primary haplotype.</title>
        <authorList>
            <person name="Myers G."/>
            <person name="Meyer A."/>
            <person name="Fedrigo O."/>
            <person name="Formenti G."/>
            <person name="Rhie A."/>
            <person name="Tracey A."/>
            <person name="Sims Y."/>
            <person name="Jarvis E.D."/>
        </authorList>
    </citation>
    <scope>NUCLEOTIDE SEQUENCE [LARGE SCALE GENOMIC DNA]</scope>
</reference>